<organism evidence="4 5">
    <name type="scientific">Gynuella sunshinyii YC6258</name>
    <dbReference type="NCBI Taxonomy" id="1445510"/>
    <lineage>
        <taxon>Bacteria</taxon>
        <taxon>Pseudomonadati</taxon>
        <taxon>Pseudomonadota</taxon>
        <taxon>Gammaproteobacteria</taxon>
        <taxon>Oceanospirillales</taxon>
        <taxon>Saccharospirillaceae</taxon>
        <taxon>Gynuella</taxon>
    </lineage>
</organism>
<dbReference type="PROSITE" id="PS51186">
    <property type="entry name" value="GNAT"/>
    <property type="match status" value="1"/>
</dbReference>
<evidence type="ECO:0000256" key="1">
    <source>
        <dbReference type="ARBA" id="ARBA00022679"/>
    </source>
</evidence>
<dbReference type="HOGENOM" id="CLU_013985_11_8_6"/>
<proteinExistence type="predicted"/>
<dbReference type="KEGG" id="gsn:YC6258_00984"/>
<dbReference type="PANTHER" id="PTHR43877:SF2">
    <property type="entry name" value="AMINOALKYLPHOSPHONATE N-ACETYLTRANSFERASE-RELATED"/>
    <property type="match status" value="1"/>
</dbReference>
<evidence type="ECO:0000256" key="2">
    <source>
        <dbReference type="ARBA" id="ARBA00023315"/>
    </source>
</evidence>
<keyword evidence="1" id="KW-0808">Transferase</keyword>
<dbReference type="OrthoDB" id="9803233at2"/>
<keyword evidence="5" id="KW-1185">Reference proteome</keyword>
<protein>
    <recommendedName>
        <fullName evidence="3">N-acetyltransferase domain-containing protein</fullName>
    </recommendedName>
</protein>
<accession>A0A0C5VRY7</accession>
<sequence>MFSVESCPPDHPELQVLMDELSQTLQRMTGDDGRGSFVAEDLAQQGYLLRVQEQAVGCCVVRSHAPGVAELKRMYSRIPGGGRALLIPVEQATLQYGYQKLILATRQVNHNAISFYHKMGYRHCEPYGKYRSSDVSICMEKIL</sequence>
<evidence type="ECO:0000259" key="3">
    <source>
        <dbReference type="PROSITE" id="PS51186"/>
    </source>
</evidence>
<dbReference type="GO" id="GO:0016747">
    <property type="term" value="F:acyltransferase activity, transferring groups other than amino-acyl groups"/>
    <property type="evidence" value="ECO:0007669"/>
    <property type="project" value="InterPro"/>
</dbReference>
<dbReference type="InterPro" id="IPR016181">
    <property type="entry name" value="Acyl_CoA_acyltransferase"/>
</dbReference>
<gene>
    <name evidence="4" type="ORF">YC6258_00984</name>
</gene>
<dbReference type="InterPro" id="IPR050832">
    <property type="entry name" value="Bact_Acetyltransf"/>
</dbReference>
<dbReference type="STRING" id="1445510.YC6258_00984"/>
<dbReference type="Pfam" id="PF00583">
    <property type="entry name" value="Acetyltransf_1"/>
    <property type="match status" value="1"/>
</dbReference>
<evidence type="ECO:0000313" key="5">
    <source>
        <dbReference type="Proteomes" id="UP000032266"/>
    </source>
</evidence>
<keyword evidence="2" id="KW-0012">Acyltransferase</keyword>
<dbReference type="AlphaFoldDB" id="A0A0C5VRY7"/>
<dbReference type="Gene3D" id="3.40.630.30">
    <property type="match status" value="1"/>
</dbReference>
<dbReference type="SUPFAM" id="SSF55729">
    <property type="entry name" value="Acyl-CoA N-acyltransferases (Nat)"/>
    <property type="match status" value="1"/>
</dbReference>
<dbReference type="PANTHER" id="PTHR43877">
    <property type="entry name" value="AMINOALKYLPHOSPHONATE N-ACETYLTRANSFERASE-RELATED-RELATED"/>
    <property type="match status" value="1"/>
</dbReference>
<reference evidence="4 5" key="1">
    <citation type="submission" date="2014-01" db="EMBL/GenBank/DDBJ databases">
        <title>Full genme sequencing of cellulolytic bacterium Gynuella sunshinyii YC6258T gen. nov., sp. nov.</title>
        <authorList>
            <person name="Khan H."/>
            <person name="Chung E.J."/>
            <person name="Chung Y.R."/>
        </authorList>
    </citation>
    <scope>NUCLEOTIDE SEQUENCE [LARGE SCALE GENOMIC DNA]</scope>
    <source>
        <strain evidence="4 5">YC6258</strain>
    </source>
</reference>
<name>A0A0C5VRY7_9GAMM</name>
<dbReference type="EMBL" id="CP007142">
    <property type="protein sequence ID" value="AJQ93034.1"/>
    <property type="molecule type" value="Genomic_DNA"/>
</dbReference>
<dbReference type="Proteomes" id="UP000032266">
    <property type="component" value="Chromosome"/>
</dbReference>
<dbReference type="RefSeq" id="WP_044615949.1">
    <property type="nucleotide sequence ID" value="NZ_CP007142.1"/>
</dbReference>
<feature type="domain" description="N-acetyltransferase" evidence="3">
    <location>
        <begin position="4"/>
        <end position="143"/>
    </location>
</feature>
<dbReference type="InterPro" id="IPR000182">
    <property type="entry name" value="GNAT_dom"/>
</dbReference>
<evidence type="ECO:0000313" key="4">
    <source>
        <dbReference type="EMBL" id="AJQ93034.1"/>
    </source>
</evidence>